<dbReference type="GO" id="GO:0009927">
    <property type="term" value="F:histidine phosphotransfer kinase activity"/>
    <property type="evidence" value="ECO:0007669"/>
    <property type="project" value="TreeGrafter"/>
</dbReference>
<dbReference type="GO" id="GO:0000155">
    <property type="term" value="F:phosphorelay sensor kinase activity"/>
    <property type="evidence" value="ECO:0007669"/>
    <property type="project" value="InterPro"/>
</dbReference>
<evidence type="ECO:0000259" key="7">
    <source>
        <dbReference type="PROSITE" id="PS50109"/>
    </source>
</evidence>
<dbReference type="CDD" id="cd16922">
    <property type="entry name" value="HATPase_EvgS-ArcB-TorS-like"/>
    <property type="match status" value="1"/>
</dbReference>
<keyword evidence="6" id="KW-0812">Transmembrane</keyword>
<dbReference type="PRINTS" id="PR00344">
    <property type="entry name" value="BCTRLSENSOR"/>
</dbReference>
<keyword evidence="4" id="KW-0808">Transferase</keyword>
<dbReference type="PANTHER" id="PTHR43047:SF63">
    <property type="entry name" value="HISTIDINE KINASE"/>
    <property type="match status" value="1"/>
</dbReference>
<dbReference type="InterPro" id="IPR036097">
    <property type="entry name" value="HisK_dim/P_sf"/>
</dbReference>
<protein>
    <recommendedName>
        <fullName evidence="2">histidine kinase</fullName>
        <ecNumber evidence="2">2.7.13.3</ecNumber>
    </recommendedName>
</protein>
<dbReference type="Proteomes" id="UP000216147">
    <property type="component" value="Unassembled WGS sequence"/>
</dbReference>
<dbReference type="GO" id="GO:0005886">
    <property type="term" value="C:plasma membrane"/>
    <property type="evidence" value="ECO:0007669"/>
    <property type="project" value="TreeGrafter"/>
</dbReference>
<dbReference type="InterPro" id="IPR005467">
    <property type="entry name" value="His_kinase_dom"/>
</dbReference>
<evidence type="ECO:0000256" key="6">
    <source>
        <dbReference type="SAM" id="Phobius"/>
    </source>
</evidence>
<feature type="transmembrane region" description="Helical" evidence="6">
    <location>
        <begin position="82"/>
        <end position="99"/>
    </location>
</feature>
<evidence type="ECO:0000256" key="4">
    <source>
        <dbReference type="ARBA" id="ARBA00022679"/>
    </source>
</evidence>
<dbReference type="CDD" id="cd00082">
    <property type="entry name" value="HisKA"/>
    <property type="match status" value="1"/>
</dbReference>
<evidence type="ECO:0000313" key="9">
    <source>
        <dbReference type="Proteomes" id="UP000216147"/>
    </source>
</evidence>
<evidence type="ECO:0000256" key="2">
    <source>
        <dbReference type="ARBA" id="ARBA00012438"/>
    </source>
</evidence>
<dbReference type="InterPro" id="IPR036890">
    <property type="entry name" value="HATPase_C_sf"/>
</dbReference>
<keyword evidence="3" id="KW-0597">Phosphoprotein</keyword>
<dbReference type="SUPFAM" id="SSF55874">
    <property type="entry name" value="ATPase domain of HSP90 chaperone/DNA topoisomerase II/histidine kinase"/>
    <property type="match status" value="1"/>
</dbReference>
<dbReference type="InterPro" id="IPR003594">
    <property type="entry name" value="HATPase_dom"/>
</dbReference>
<name>A0A258HK52_9CAUL</name>
<dbReference type="InterPro" id="IPR004358">
    <property type="entry name" value="Sig_transdc_His_kin-like_C"/>
</dbReference>
<dbReference type="EC" id="2.7.13.3" evidence="2"/>
<dbReference type="Pfam" id="PF02518">
    <property type="entry name" value="HATPase_c"/>
    <property type="match status" value="1"/>
</dbReference>
<evidence type="ECO:0000256" key="1">
    <source>
        <dbReference type="ARBA" id="ARBA00000085"/>
    </source>
</evidence>
<dbReference type="SMART" id="SM00388">
    <property type="entry name" value="HisKA"/>
    <property type="match status" value="1"/>
</dbReference>
<feature type="transmembrane region" description="Helical" evidence="6">
    <location>
        <begin position="49"/>
        <end position="73"/>
    </location>
</feature>
<reference evidence="8 9" key="1">
    <citation type="submission" date="2017-03" db="EMBL/GenBank/DDBJ databases">
        <title>Lifting the veil on microbial sulfur biogeochemistry in mining wastewaters.</title>
        <authorList>
            <person name="Kantor R.S."/>
            <person name="Colenbrander Nelson T."/>
            <person name="Marshall S."/>
            <person name="Bennett D."/>
            <person name="Apte S."/>
            <person name="Camacho D."/>
            <person name="Thomas B.C."/>
            <person name="Warren L.A."/>
            <person name="Banfield J.F."/>
        </authorList>
    </citation>
    <scope>NUCLEOTIDE SEQUENCE [LARGE SCALE GENOMIC DNA]</scope>
    <source>
        <strain evidence="8">32-68-21</strain>
    </source>
</reference>
<dbReference type="Pfam" id="PF00512">
    <property type="entry name" value="HisKA"/>
    <property type="match status" value="1"/>
</dbReference>
<feature type="domain" description="Histidine kinase" evidence="7">
    <location>
        <begin position="329"/>
        <end position="547"/>
    </location>
</feature>
<comment type="catalytic activity">
    <reaction evidence="1">
        <text>ATP + protein L-histidine = ADP + protein N-phospho-L-histidine.</text>
        <dbReference type="EC" id="2.7.13.3"/>
    </reaction>
</comment>
<accession>A0A258HK52</accession>
<sequence length="567" mass="58270">MNPVSNPAPVASPPPARAVGEGLSALTAWHAAWAVGAALSAVAGAGLGWFGGSAIFGATAMVVPGLAGLALLWRDGTGERSLLLVVWTLAAVAAAMLSGGPAGPLVGYVIMPFVAALALGGPRHGVRLAQAGAIGAGVAALGGQLSALLVGPPGGRPLPASISVVLATAAAVLAVTLAWRLRENKLNAAEAMTLRVETLLAAQPGLTLVLEPSGRVLAAYGSAPPALEPRTLFQSGLFAAVHAPDRPAILAAIDRALAGQEGQAQFAPRMALDRRVNLIIRRMDDGDGGARVIAQAFDATRQFATEIGLEAARAEAEARDTGKTRFLANMSHELRTPLNAVLGFSDIMRQRLFGPLPQKYADYADSIHEAGGHLLDLINDVLDVSKIEAERYELSRESFDAREVVSAAVALVRVTATDKGVGLSSLVPDEPLAVEADRRALKQITLNLLSNAIKFTPAGGSVTLTLEVIGPYLELVVSDTGVGIAAKDLKRLGRPFEQAGAVEQKVQGTGLGLSLVRSLAELHGGRMSLDSTLGEGTAVTVRLPVAVAVRPEAPEGGAEVIPFNAGG</sequence>
<evidence type="ECO:0000313" key="8">
    <source>
        <dbReference type="EMBL" id="OYX57361.1"/>
    </source>
</evidence>
<keyword evidence="6" id="KW-1133">Transmembrane helix</keyword>
<organism evidence="8 9">
    <name type="scientific">Brevundimonas subvibrioides</name>
    <dbReference type="NCBI Taxonomy" id="74313"/>
    <lineage>
        <taxon>Bacteria</taxon>
        <taxon>Pseudomonadati</taxon>
        <taxon>Pseudomonadota</taxon>
        <taxon>Alphaproteobacteria</taxon>
        <taxon>Caulobacterales</taxon>
        <taxon>Caulobacteraceae</taxon>
        <taxon>Brevundimonas</taxon>
    </lineage>
</organism>
<evidence type="ECO:0000256" key="5">
    <source>
        <dbReference type="ARBA" id="ARBA00022777"/>
    </source>
</evidence>
<dbReference type="SMART" id="SM00387">
    <property type="entry name" value="HATPase_c"/>
    <property type="match status" value="1"/>
</dbReference>
<evidence type="ECO:0000256" key="3">
    <source>
        <dbReference type="ARBA" id="ARBA00022553"/>
    </source>
</evidence>
<dbReference type="AlphaFoldDB" id="A0A258HK52"/>
<dbReference type="Gene3D" id="1.10.287.130">
    <property type="match status" value="1"/>
</dbReference>
<dbReference type="InterPro" id="IPR003661">
    <property type="entry name" value="HisK_dim/P_dom"/>
</dbReference>
<gene>
    <name evidence="8" type="ORF">B7Y86_06550</name>
</gene>
<dbReference type="PROSITE" id="PS50109">
    <property type="entry name" value="HIS_KIN"/>
    <property type="match status" value="1"/>
</dbReference>
<keyword evidence="6" id="KW-0472">Membrane</keyword>
<comment type="caution">
    <text evidence="8">The sequence shown here is derived from an EMBL/GenBank/DDBJ whole genome shotgun (WGS) entry which is preliminary data.</text>
</comment>
<keyword evidence="5 8" id="KW-0418">Kinase</keyword>
<feature type="transmembrane region" description="Helical" evidence="6">
    <location>
        <begin position="158"/>
        <end position="179"/>
    </location>
</feature>
<proteinExistence type="predicted"/>
<feature type="transmembrane region" description="Helical" evidence="6">
    <location>
        <begin position="133"/>
        <end position="152"/>
    </location>
</feature>
<dbReference type="Gene3D" id="3.30.565.10">
    <property type="entry name" value="Histidine kinase-like ATPase, C-terminal domain"/>
    <property type="match status" value="1"/>
</dbReference>
<dbReference type="PANTHER" id="PTHR43047">
    <property type="entry name" value="TWO-COMPONENT HISTIDINE PROTEIN KINASE"/>
    <property type="match status" value="1"/>
</dbReference>
<dbReference type="SUPFAM" id="SSF47384">
    <property type="entry name" value="Homodimeric domain of signal transducing histidine kinase"/>
    <property type="match status" value="1"/>
</dbReference>
<dbReference type="EMBL" id="NCEQ01000006">
    <property type="protein sequence ID" value="OYX57361.1"/>
    <property type="molecule type" value="Genomic_DNA"/>
</dbReference>